<feature type="region of interest" description="Disordered" evidence="1">
    <location>
        <begin position="26"/>
        <end position="75"/>
    </location>
</feature>
<name>A0A382FAQ9_9ZZZZ</name>
<reference evidence="2" key="1">
    <citation type="submission" date="2018-05" db="EMBL/GenBank/DDBJ databases">
        <authorList>
            <person name="Lanie J.A."/>
            <person name="Ng W.-L."/>
            <person name="Kazmierczak K.M."/>
            <person name="Andrzejewski T.M."/>
            <person name="Davidsen T.M."/>
            <person name="Wayne K.J."/>
            <person name="Tettelin H."/>
            <person name="Glass J.I."/>
            <person name="Rusch D."/>
            <person name="Podicherti R."/>
            <person name="Tsui H.-C.T."/>
            <person name="Winkler M.E."/>
        </authorList>
    </citation>
    <scope>NUCLEOTIDE SEQUENCE</scope>
</reference>
<gene>
    <name evidence="2" type="ORF">METZ01_LOCUS212238</name>
</gene>
<dbReference type="AlphaFoldDB" id="A0A382FAQ9"/>
<sequence length="75" mass="8267">MNIIKRFLIPVTVAAVLSMCLANCGKKSEKQAVEQSTKEKKSTEHPTSEHPTSEHPSKDHPSKKDTTDDHPSGNK</sequence>
<proteinExistence type="predicted"/>
<organism evidence="2">
    <name type="scientific">marine metagenome</name>
    <dbReference type="NCBI Taxonomy" id="408172"/>
    <lineage>
        <taxon>unclassified sequences</taxon>
        <taxon>metagenomes</taxon>
        <taxon>ecological metagenomes</taxon>
    </lineage>
</organism>
<protein>
    <submittedName>
        <fullName evidence="2">Uncharacterized protein</fullName>
    </submittedName>
</protein>
<dbReference type="EMBL" id="UINC01048626">
    <property type="protein sequence ID" value="SVB59384.1"/>
    <property type="molecule type" value="Genomic_DNA"/>
</dbReference>
<accession>A0A382FAQ9</accession>
<evidence type="ECO:0000313" key="2">
    <source>
        <dbReference type="EMBL" id="SVB59384.1"/>
    </source>
</evidence>
<evidence type="ECO:0000256" key="1">
    <source>
        <dbReference type="SAM" id="MobiDB-lite"/>
    </source>
</evidence>